<dbReference type="OrthoDB" id="9810507at2"/>
<dbReference type="InterPro" id="IPR050437">
    <property type="entry name" value="Ribos_protein_bS1-like"/>
</dbReference>
<evidence type="ECO:0000313" key="3">
    <source>
        <dbReference type="Proteomes" id="UP000190328"/>
    </source>
</evidence>
<organism evidence="2 3">
    <name type="scientific">Pilibacter termitis</name>
    <dbReference type="NCBI Taxonomy" id="263852"/>
    <lineage>
        <taxon>Bacteria</taxon>
        <taxon>Bacillati</taxon>
        <taxon>Bacillota</taxon>
        <taxon>Bacilli</taxon>
        <taxon>Lactobacillales</taxon>
        <taxon>Enterococcaceae</taxon>
        <taxon>Pilibacter</taxon>
    </lineage>
</organism>
<dbReference type="GO" id="GO:0003735">
    <property type="term" value="F:structural constituent of ribosome"/>
    <property type="evidence" value="ECO:0007669"/>
    <property type="project" value="TreeGrafter"/>
</dbReference>
<dbReference type="RefSeq" id="WP_078808344.1">
    <property type="nucleotide sequence ID" value="NZ_FUXI01000039.1"/>
</dbReference>
<gene>
    <name evidence="2" type="ORF">SAMN02745116_02442</name>
</gene>
<dbReference type="Gene3D" id="2.40.50.140">
    <property type="entry name" value="Nucleic acid-binding proteins"/>
    <property type="match status" value="1"/>
</dbReference>
<sequence length="124" mass="14148">MSYKIGDIVTGRVTGIQPYGAFITLEDNTQGLIHVSEIQSGYTKNIAEKLALHQEIRAKIIDIDDYSKKISLSLRVLEKYPVNPPFHKKKYSTNKNKKIGFQTIENSLDEWIKVALEDLTNHDD</sequence>
<keyword evidence="3" id="KW-1185">Reference proteome</keyword>
<dbReference type="InterPro" id="IPR003029">
    <property type="entry name" value="S1_domain"/>
</dbReference>
<dbReference type="PROSITE" id="PS50126">
    <property type="entry name" value="S1"/>
    <property type="match status" value="1"/>
</dbReference>
<reference evidence="3" key="1">
    <citation type="submission" date="2017-02" db="EMBL/GenBank/DDBJ databases">
        <authorList>
            <person name="Varghese N."/>
            <person name="Submissions S."/>
        </authorList>
    </citation>
    <scope>NUCLEOTIDE SEQUENCE [LARGE SCALE GENOMIC DNA]</scope>
    <source>
        <strain evidence="3">ATCC BAA-1030</strain>
    </source>
</reference>
<dbReference type="Proteomes" id="UP000190328">
    <property type="component" value="Unassembled WGS sequence"/>
</dbReference>
<dbReference type="PANTHER" id="PTHR10724">
    <property type="entry name" value="30S RIBOSOMAL PROTEIN S1"/>
    <property type="match status" value="1"/>
</dbReference>
<dbReference type="SMART" id="SM00316">
    <property type="entry name" value="S1"/>
    <property type="match status" value="1"/>
</dbReference>
<name>A0A1T4R5E7_9ENTE</name>
<dbReference type="EMBL" id="FUXI01000039">
    <property type="protein sequence ID" value="SKA11262.1"/>
    <property type="molecule type" value="Genomic_DNA"/>
</dbReference>
<dbReference type="SUPFAM" id="SSF50249">
    <property type="entry name" value="Nucleic acid-binding proteins"/>
    <property type="match status" value="1"/>
</dbReference>
<evidence type="ECO:0000313" key="2">
    <source>
        <dbReference type="EMBL" id="SKA11262.1"/>
    </source>
</evidence>
<dbReference type="STRING" id="263852.SAMN02745116_02442"/>
<protein>
    <submittedName>
        <fullName evidence="2">General stress protein 13</fullName>
    </submittedName>
</protein>
<accession>A0A1T4R5E7</accession>
<proteinExistence type="predicted"/>
<evidence type="ECO:0000259" key="1">
    <source>
        <dbReference type="PROSITE" id="PS50126"/>
    </source>
</evidence>
<dbReference type="InterPro" id="IPR012340">
    <property type="entry name" value="NA-bd_OB-fold"/>
</dbReference>
<dbReference type="NCBIfam" id="NF040579">
    <property type="entry name" value="S1_dom_CvfD"/>
    <property type="match status" value="1"/>
</dbReference>
<dbReference type="AlphaFoldDB" id="A0A1T4R5E7"/>
<dbReference type="GO" id="GO:0006412">
    <property type="term" value="P:translation"/>
    <property type="evidence" value="ECO:0007669"/>
    <property type="project" value="TreeGrafter"/>
</dbReference>
<dbReference type="Pfam" id="PF00575">
    <property type="entry name" value="S1"/>
    <property type="match status" value="1"/>
</dbReference>
<dbReference type="GO" id="GO:0003729">
    <property type="term" value="F:mRNA binding"/>
    <property type="evidence" value="ECO:0007669"/>
    <property type="project" value="TreeGrafter"/>
</dbReference>
<feature type="domain" description="S1 motif" evidence="1">
    <location>
        <begin position="6"/>
        <end position="75"/>
    </location>
</feature>